<dbReference type="EMBL" id="JEMT01030161">
    <property type="protein sequence ID" value="EXX50174.1"/>
    <property type="molecule type" value="Genomic_DNA"/>
</dbReference>
<protein>
    <submittedName>
        <fullName evidence="1">Uncharacterized protein</fullName>
    </submittedName>
</protein>
<dbReference type="Proteomes" id="UP000022910">
    <property type="component" value="Unassembled WGS sequence"/>
</dbReference>
<evidence type="ECO:0000313" key="2">
    <source>
        <dbReference type="Proteomes" id="UP000022910"/>
    </source>
</evidence>
<reference evidence="1 2" key="1">
    <citation type="submission" date="2014-02" db="EMBL/GenBank/DDBJ databases">
        <title>Single nucleus genome sequencing reveals high similarity among nuclei of an endomycorrhizal fungus.</title>
        <authorList>
            <person name="Lin K."/>
            <person name="Geurts R."/>
            <person name="Zhang Z."/>
            <person name="Limpens E."/>
            <person name="Saunders D.G."/>
            <person name="Mu D."/>
            <person name="Pang E."/>
            <person name="Cao H."/>
            <person name="Cha H."/>
            <person name="Lin T."/>
            <person name="Zhou Q."/>
            <person name="Shang Y."/>
            <person name="Li Y."/>
            <person name="Ivanov S."/>
            <person name="Sharma T."/>
            <person name="Velzen R.V."/>
            <person name="Ruijter N.D."/>
            <person name="Aanen D.K."/>
            <person name="Win J."/>
            <person name="Kamoun S."/>
            <person name="Bisseling T."/>
            <person name="Huang S."/>
        </authorList>
    </citation>
    <scope>NUCLEOTIDE SEQUENCE [LARGE SCALE GENOMIC DNA]</scope>
    <source>
        <strain evidence="2">DAOM197198w</strain>
    </source>
</reference>
<organism evidence="1 2">
    <name type="scientific">Rhizophagus irregularis (strain DAOM 197198w)</name>
    <name type="common">Glomus intraradices</name>
    <dbReference type="NCBI Taxonomy" id="1432141"/>
    <lineage>
        <taxon>Eukaryota</taxon>
        <taxon>Fungi</taxon>
        <taxon>Fungi incertae sedis</taxon>
        <taxon>Mucoromycota</taxon>
        <taxon>Glomeromycotina</taxon>
        <taxon>Glomeromycetes</taxon>
        <taxon>Glomerales</taxon>
        <taxon>Glomeraceae</taxon>
        <taxon>Rhizophagus</taxon>
    </lineage>
</organism>
<keyword evidence="2" id="KW-1185">Reference proteome</keyword>
<sequence length="56" mass="6861">MNEKRVEYLAIIDNFLKKDPRYIVESGDLSHLKNEVEEFKLRDIKVRSYWFIKDID</sequence>
<evidence type="ECO:0000313" key="1">
    <source>
        <dbReference type="EMBL" id="EXX50174.1"/>
    </source>
</evidence>
<gene>
    <name evidence="1" type="ORF">RirG_273300</name>
</gene>
<dbReference type="HOGENOM" id="CLU_3015445_0_0_1"/>
<comment type="caution">
    <text evidence="1">The sequence shown here is derived from an EMBL/GenBank/DDBJ whole genome shotgun (WGS) entry which is preliminary data.</text>
</comment>
<dbReference type="AlphaFoldDB" id="A0A015J5K9"/>
<accession>A0A015J5K9</accession>
<name>A0A015J5K9_RHIIW</name>
<proteinExistence type="predicted"/>